<feature type="compositionally biased region" description="Low complexity" evidence="1">
    <location>
        <begin position="28"/>
        <end position="49"/>
    </location>
</feature>
<dbReference type="InterPro" id="IPR004012">
    <property type="entry name" value="Run_dom"/>
</dbReference>
<accession>A0A3M7PDH1</accession>
<feature type="domain" description="RUN" evidence="2">
    <location>
        <begin position="374"/>
        <end position="553"/>
    </location>
</feature>
<evidence type="ECO:0000313" key="3">
    <source>
        <dbReference type="EMBL" id="RMZ97039.1"/>
    </source>
</evidence>
<dbReference type="InterPro" id="IPR047343">
    <property type="entry name" value="RUSC1_2"/>
</dbReference>
<name>A0A3M7PDH1_BRAPC</name>
<evidence type="ECO:0000256" key="1">
    <source>
        <dbReference type="SAM" id="MobiDB-lite"/>
    </source>
</evidence>
<dbReference type="SUPFAM" id="SSF140741">
    <property type="entry name" value="RUN domain-like"/>
    <property type="match status" value="1"/>
</dbReference>
<dbReference type="EMBL" id="REGN01011671">
    <property type="protein sequence ID" value="RMZ97039.1"/>
    <property type="molecule type" value="Genomic_DNA"/>
</dbReference>
<dbReference type="SMART" id="SM00593">
    <property type="entry name" value="RUN"/>
    <property type="match status" value="1"/>
</dbReference>
<gene>
    <name evidence="3" type="ORF">BpHYR1_044282</name>
</gene>
<dbReference type="PANTHER" id="PTHR15591:SF19">
    <property type="entry name" value="RUN DOMAIN-CONTAINING PROTEIN 1 ISOFORM X1"/>
    <property type="match status" value="1"/>
</dbReference>
<dbReference type="AlphaFoldDB" id="A0A3M7PDH1"/>
<dbReference type="InterPro" id="IPR037213">
    <property type="entry name" value="Run_dom_sf"/>
</dbReference>
<dbReference type="PANTHER" id="PTHR15591">
    <property type="entry name" value="RUN AND SH3 DOMAIN CONTAINING"/>
    <property type="match status" value="1"/>
</dbReference>
<protein>
    <submittedName>
        <fullName evidence="3">RUN domain-containing 1-like</fullName>
    </submittedName>
</protein>
<proteinExistence type="predicted"/>
<evidence type="ECO:0000313" key="4">
    <source>
        <dbReference type="Proteomes" id="UP000276133"/>
    </source>
</evidence>
<organism evidence="3 4">
    <name type="scientific">Brachionus plicatilis</name>
    <name type="common">Marine rotifer</name>
    <name type="synonym">Brachionus muelleri</name>
    <dbReference type="NCBI Taxonomy" id="10195"/>
    <lineage>
        <taxon>Eukaryota</taxon>
        <taxon>Metazoa</taxon>
        <taxon>Spiralia</taxon>
        <taxon>Gnathifera</taxon>
        <taxon>Rotifera</taxon>
        <taxon>Eurotatoria</taxon>
        <taxon>Monogononta</taxon>
        <taxon>Pseudotrocha</taxon>
        <taxon>Ploima</taxon>
        <taxon>Brachionidae</taxon>
        <taxon>Brachionus</taxon>
    </lineage>
</organism>
<comment type="caution">
    <text evidence="3">The sequence shown here is derived from an EMBL/GenBank/DDBJ whole genome shotgun (WGS) entry which is preliminary data.</text>
</comment>
<dbReference type="InterPro" id="IPR058732">
    <property type="entry name" value="RUNDC1_M"/>
</dbReference>
<reference evidence="3 4" key="1">
    <citation type="journal article" date="2018" name="Sci. Rep.">
        <title>Genomic signatures of local adaptation to the degree of environmental predictability in rotifers.</title>
        <authorList>
            <person name="Franch-Gras L."/>
            <person name="Hahn C."/>
            <person name="Garcia-Roger E.M."/>
            <person name="Carmona M.J."/>
            <person name="Serra M."/>
            <person name="Gomez A."/>
        </authorList>
    </citation>
    <scope>NUCLEOTIDE SEQUENCE [LARGE SCALE GENOMIC DNA]</scope>
    <source>
        <strain evidence="3">HYR1</strain>
    </source>
</reference>
<dbReference type="STRING" id="10195.A0A3M7PDH1"/>
<dbReference type="PROSITE" id="PS50826">
    <property type="entry name" value="RUN"/>
    <property type="match status" value="1"/>
</dbReference>
<dbReference type="Pfam" id="PF26030">
    <property type="entry name" value="RUNDC1"/>
    <property type="match status" value="1"/>
</dbReference>
<sequence>MILERILKMMEELSLAENLSIDDDTVQKSNSNSKSNLTNSQMTESNESGFFNESSRLQALELEQEQLNASLMALTTHFGQVQFRLKQIVAAPEPDKEHLLKELEEFAFKGCPVNNPVNNFHQNIIQEQRLKQKDLIFQLKGQLQDIQSFTYQSENVSDVPSIIEKQKIIIDELKEKINLPLENLDKLNGDELKKVVDKAIHQIVNPVKVKEQLVGQLKTQIEDLERFIDFLQGEASSPGPYLQKKSCTCSKNCNQHESQSAFPVFNQPQQNNDQTDKCESSQNSQSTVDLLKKILSVMQIFAISQLNCGSKNTFEKNSLKKSSNHWGDLRANLELSINKILIVNSNYCDSKKLSLYANANTESDDEIVKECPHELIKAIRKDFSCSLRDLMQHGLVELSNSSSMVPFGCFVARSKESGSQMHIWDLLIKYYEAKHGKEFTQSAANKLSQSFNLNVVGGKVITIKQSLLNSIETVLKIHANSATNKDSCFKAFVCLAINEKKLALYLKQILKATVIIENYYQNWSYIKTTGFDDALKSIDQLKCLNWNVPVEKSKRRRSTKTNDLF</sequence>
<dbReference type="Gene3D" id="1.20.58.900">
    <property type="match status" value="1"/>
</dbReference>
<feature type="region of interest" description="Disordered" evidence="1">
    <location>
        <begin position="25"/>
        <end position="49"/>
    </location>
</feature>
<dbReference type="CDD" id="cd17683">
    <property type="entry name" value="RUN_RUNDC1"/>
    <property type="match status" value="1"/>
</dbReference>
<keyword evidence="4" id="KW-1185">Reference proteome</keyword>
<dbReference type="OrthoDB" id="10068328at2759"/>
<dbReference type="Pfam" id="PF02759">
    <property type="entry name" value="RUN"/>
    <property type="match status" value="1"/>
</dbReference>
<evidence type="ECO:0000259" key="2">
    <source>
        <dbReference type="PROSITE" id="PS50826"/>
    </source>
</evidence>
<dbReference type="Proteomes" id="UP000276133">
    <property type="component" value="Unassembled WGS sequence"/>
</dbReference>